<dbReference type="AlphaFoldDB" id="A0AAV8WCD4"/>
<dbReference type="EMBL" id="JANEYG010000003">
    <property type="protein sequence ID" value="KAJ8924249.1"/>
    <property type="molecule type" value="Genomic_DNA"/>
</dbReference>
<feature type="signal peptide" evidence="2">
    <location>
        <begin position="1"/>
        <end position="18"/>
    </location>
</feature>
<proteinExistence type="predicted"/>
<dbReference type="Proteomes" id="UP001159042">
    <property type="component" value="Unassembled WGS sequence"/>
</dbReference>
<evidence type="ECO:0000256" key="2">
    <source>
        <dbReference type="SAM" id="SignalP"/>
    </source>
</evidence>
<sequence length="266" mass="28770">MADTVLVALFAVFAAANASVLPATPILSAYSAAPLISTYSAAPLVSTGLVGEQTVVAGPSGTIATGRTLAAPAYAAAPFVSSYAAPGLIARSFWDLSPGYFSLNTSSWCKCKEFRRIAGNPKKWEGVQNISRNCKNKFEQVRNIWGKTFTGYFTEQVLGSSRKFQRKVQNLRSGEELLEFKEVGETSKYFQVQHKRSHWGILLNKLMETRCIYFWGSVRKSMEISNKESLPEGAGYQTRSGVGGYNRSTVGGYSRSGKGPAGGDGS</sequence>
<organism evidence="3 4">
    <name type="scientific">Exocentrus adspersus</name>
    <dbReference type="NCBI Taxonomy" id="1586481"/>
    <lineage>
        <taxon>Eukaryota</taxon>
        <taxon>Metazoa</taxon>
        <taxon>Ecdysozoa</taxon>
        <taxon>Arthropoda</taxon>
        <taxon>Hexapoda</taxon>
        <taxon>Insecta</taxon>
        <taxon>Pterygota</taxon>
        <taxon>Neoptera</taxon>
        <taxon>Endopterygota</taxon>
        <taxon>Coleoptera</taxon>
        <taxon>Polyphaga</taxon>
        <taxon>Cucujiformia</taxon>
        <taxon>Chrysomeloidea</taxon>
        <taxon>Cerambycidae</taxon>
        <taxon>Lamiinae</taxon>
        <taxon>Acanthocinini</taxon>
        <taxon>Exocentrus</taxon>
    </lineage>
</organism>
<evidence type="ECO:0000313" key="4">
    <source>
        <dbReference type="Proteomes" id="UP001159042"/>
    </source>
</evidence>
<evidence type="ECO:0000313" key="3">
    <source>
        <dbReference type="EMBL" id="KAJ8924249.1"/>
    </source>
</evidence>
<protein>
    <submittedName>
        <fullName evidence="3">Uncharacterized protein</fullName>
    </submittedName>
</protein>
<keyword evidence="2" id="KW-0732">Signal</keyword>
<keyword evidence="4" id="KW-1185">Reference proteome</keyword>
<accession>A0AAV8WCD4</accession>
<feature type="region of interest" description="Disordered" evidence="1">
    <location>
        <begin position="228"/>
        <end position="266"/>
    </location>
</feature>
<gene>
    <name evidence="3" type="ORF">NQ315_007041</name>
</gene>
<feature type="chain" id="PRO_5043698374" evidence="2">
    <location>
        <begin position="19"/>
        <end position="266"/>
    </location>
</feature>
<name>A0AAV8WCD4_9CUCU</name>
<evidence type="ECO:0000256" key="1">
    <source>
        <dbReference type="SAM" id="MobiDB-lite"/>
    </source>
</evidence>
<comment type="caution">
    <text evidence="3">The sequence shown here is derived from an EMBL/GenBank/DDBJ whole genome shotgun (WGS) entry which is preliminary data.</text>
</comment>
<reference evidence="3 4" key="1">
    <citation type="journal article" date="2023" name="Insect Mol. Biol.">
        <title>Genome sequencing provides insights into the evolution of gene families encoding plant cell wall-degrading enzymes in longhorned beetles.</title>
        <authorList>
            <person name="Shin N.R."/>
            <person name="Okamura Y."/>
            <person name="Kirsch R."/>
            <person name="Pauchet Y."/>
        </authorList>
    </citation>
    <scope>NUCLEOTIDE SEQUENCE [LARGE SCALE GENOMIC DNA]</scope>
    <source>
        <strain evidence="3">EAD_L_NR</strain>
    </source>
</reference>